<accession>A0A0D6MPM6</accession>
<sequence>MRNPFGPKASTGEFPPDHMKLESGASLSVEIAAALAIAFMVVMLFTL</sequence>
<keyword evidence="1" id="KW-0472">Membrane</keyword>
<comment type="caution">
    <text evidence="2">The sequence shown here is derived from an EMBL/GenBank/DDBJ whole genome shotgun (WGS) entry which is preliminary data.</text>
</comment>
<reference evidence="2 3" key="1">
    <citation type="submission" date="2012-10" db="EMBL/GenBank/DDBJ databases">
        <title>Genome sequencing of Tanticharoenia sakaeratensis NBRC 103193.</title>
        <authorList>
            <person name="Azuma Y."/>
            <person name="Hadano H."/>
            <person name="Hirakawa H."/>
            <person name="Matsushita K."/>
        </authorList>
    </citation>
    <scope>NUCLEOTIDE SEQUENCE [LARGE SCALE GENOMIC DNA]</scope>
    <source>
        <strain evidence="2 3">NBRC 103193</strain>
    </source>
</reference>
<name>A0A0D6MPM6_9PROT</name>
<proteinExistence type="predicted"/>
<keyword evidence="1" id="KW-1133">Transmembrane helix</keyword>
<gene>
    <name evidence="2" type="ORF">Tasa_052_020</name>
</gene>
<evidence type="ECO:0000313" key="2">
    <source>
        <dbReference type="EMBL" id="GAN55657.1"/>
    </source>
</evidence>
<keyword evidence="1" id="KW-0812">Transmembrane</keyword>
<protein>
    <submittedName>
        <fullName evidence="2">Uncharacterized protein</fullName>
    </submittedName>
</protein>
<dbReference type="RefSeq" id="WP_158507609.1">
    <property type="nucleotide sequence ID" value="NZ_BALE01000052.1"/>
</dbReference>
<dbReference type="EMBL" id="BALE01000052">
    <property type="protein sequence ID" value="GAN55657.1"/>
    <property type="molecule type" value="Genomic_DNA"/>
</dbReference>
<organism evidence="2 3">
    <name type="scientific">Tanticharoenia sakaeratensis NBRC 103193</name>
    <dbReference type="NCBI Taxonomy" id="1231623"/>
    <lineage>
        <taxon>Bacteria</taxon>
        <taxon>Pseudomonadati</taxon>
        <taxon>Pseudomonadota</taxon>
        <taxon>Alphaproteobacteria</taxon>
        <taxon>Acetobacterales</taxon>
        <taxon>Acetobacteraceae</taxon>
        <taxon>Tanticharoenia</taxon>
    </lineage>
</organism>
<dbReference type="AlphaFoldDB" id="A0A0D6MPM6"/>
<dbReference type="Proteomes" id="UP000032679">
    <property type="component" value="Unassembled WGS sequence"/>
</dbReference>
<evidence type="ECO:0000313" key="3">
    <source>
        <dbReference type="Proteomes" id="UP000032679"/>
    </source>
</evidence>
<feature type="transmembrane region" description="Helical" evidence="1">
    <location>
        <begin position="25"/>
        <end position="45"/>
    </location>
</feature>
<keyword evidence="3" id="KW-1185">Reference proteome</keyword>
<evidence type="ECO:0000256" key="1">
    <source>
        <dbReference type="SAM" id="Phobius"/>
    </source>
</evidence>